<keyword evidence="12" id="KW-0325">Glycoprotein</keyword>
<dbReference type="GO" id="GO:0009277">
    <property type="term" value="C:fungal-type cell wall"/>
    <property type="evidence" value="ECO:0007669"/>
    <property type="project" value="TreeGrafter"/>
</dbReference>
<dbReference type="PROSITE" id="PS00587">
    <property type="entry name" value="GLYCOSYL_HYDROL_F17"/>
    <property type="match status" value="1"/>
</dbReference>
<gene>
    <name evidence="20" type="ORF">B0H15DRAFT_1022426</name>
</gene>
<dbReference type="InterPro" id="IPR017853">
    <property type="entry name" value="GH"/>
</dbReference>
<evidence type="ECO:0000256" key="15">
    <source>
        <dbReference type="ARBA" id="ARBA00023326"/>
    </source>
</evidence>
<comment type="catalytic activity">
    <reaction evidence="1">
        <text>Hydrolysis of (1-&gt;3)-beta-D-glucosidic linkages in (1-&gt;3)-beta-D-glucans.</text>
        <dbReference type="EC" id="3.2.1.39"/>
    </reaction>
</comment>
<dbReference type="InterPro" id="IPR000490">
    <property type="entry name" value="Glyco_hydro_17"/>
</dbReference>
<dbReference type="EC" id="3.2.1.39" evidence="5"/>
<dbReference type="AlphaFoldDB" id="A0AAD6U2M2"/>
<evidence type="ECO:0000256" key="2">
    <source>
        <dbReference type="ARBA" id="ARBA00004191"/>
    </source>
</evidence>
<evidence type="ECO:0000256" key="3">
    <source>
        <dbReference type="ARBA" id="ARBA00004401"/>
    </source>
</evidence>
<evidence type="ECO:0000256" key="18">
    <source>
        <dbReference type="ARBA" id="ARBA00043078"/>
    </source>
</evidence>
<keyword evidence="13" id="KW-0119">Carbohydrate metabolism</keyword>
<comment type="caution">
    <text evidence="20">The sequence shown here is derived from an EMBL/GenBank/DDBJ whole genome shotgun (WGS) entry which is preliminary data.</text>
</comment>
<accession>A0AAD6U2M2</accession>
<dbReference type="EMBL" id="JARJCN010000026">
    <property type="protein sequence ID" value="KAJ7088398.1"/>
    <property type="molecule type" value="Genomic_DNA"/>
</dbReference>
<keyword evidence="11" id="KW-0472">Membrane</keyword>
<dbReference type="GO" id="GO:0005576">
    <property type="term" value="C:extracellular region"/>
    <property type="evidence" value="ECO:0007669"/>
    <property type="project" value="TreeGrafter"/>
</dbReference>
<dbReference type="PANTHER" id="PTHR16631:SF17">
    <property type="entry name" value="GLUCAN ENDO-1,3-BETA-GLUCOSIDASE BTGC"/>
    <property type="match status" value="1"/>
</dbReference>
<dbReference type="Gene3D" id="3.20.20.80">
    <property type="entry name" value="Glycosidases"/>
    <property type="match status" value="1"/>
</dbReference>
<protein>
    <recommendedName>
        <fullName evidence="5">glucan endo-1,3-beta-D-glucosidase</fullName>
        <ecNumber evidence="5">3.2.1.39</ecNumber>
    </recommendedName>
    <alternativeName>
        <fullName evidence="18">Endo-1,3-beta-glucanase btgC</fullName>
    </alternativeName>
    <alternativeName>
        <fullName evidence="17">Laminarinase btgC</fullName>
    </alternativeName>
</protein>
<keyword evidence="9 19" id="KW-0732">Signal</keyword>
<evidence type="ECO:0000313" key="21">
    <source>
        <dbReference type="Proteomes" id="UP001222325"/>
    </source>
</evidence>
<evidence type="ECO:0000256" key="17">
    <source>
        <dbReference type="ARBA" id="ARBA00042373"/>
    </source>
</evidence>
<sequence>MKSASALLTTLLLFPLATLGANHFKGVNAANSIGNNGAYTCRTQAQWNQVAIDARNVGMNSIRILGFDCNALDLASSAAALAGIQVLAGIYVSGSIAGGISQINNDVQTFRAAVGKYGAGRYVGLTVGNEVGDSAGNIMAKVYDVRGYLNSIGINVPVGTVHTWVYIRDNPAMCGADFVGANAHAFYDGRSSGNANNFMLNTVLPSLRNACGGKRIIITESGWPSRGGQNGGAVASVGDELTALQGLNCAAQNVELFAFEYDDQLWKGNDNERSFGMWVKIQGFVSSC</sequence>
<dbReference type="GO" id="GO:0071555">
    <property type="term" value="P:cell wall organization"/>
    <property type="evidence" value="ECO:0007669"/>
    <property type="project" value="UniProtKB-KW"/>
</dbReference>
<dbReference type="GO" id="GO:0005886">
    <property type="term" value="C:plasma membrane"/>
    <property type="evidence" value="ECO:0007669"/>
    <property type="project" value="UniProtKB-SubCell"/>
</dbReference>
<evidence type="ECO:0000313" key="20">
    <source>
        <dbReference type="EMBL" id="KAJ7088398.1"/>
    </source>
</evidence>
<evidence type="ECO:0000256" key="19">
    <source>
        <dbReference type="SAM" id="SignalP"/>
    </source>
</evidence>
<keyword evidence="7" id="KW-0134">Cell wall</keyword>
<evidence type="ECO:0000256" key="7">
    <source>
        <dbReference type="ARBA" id="ARBA00022512"/>
    </source>
</evidence>
<feature type="chain" id="PRO_5042034432" description="glucan endo-1,3-beta-D-glucosidase" evidence="19">
    <location>
        <begin position="21"/>
        <end position="288"/>
    </location>
</feature>
<keyword evidence="15" id="KW-0624">Polysaccharide degradation</keyword>
<dbReference type="GO" id="GO:0000272">
    <property type="term" value="P:polysaccharide catabolic process"/>
    <property type="evidence" value="ECO:0007669"/>
    <property type="project" value="UniProtKB-KW"/>
</dbReference>
<name>A0AAD6U2M2_9AGAR</name>
<evidence type="ECO:0000256" key="13">
    <source>
        <dbReference type="ARBA" id="ARBA00023277"/>
    </source>
</evidence>
<evidence type="ECO:0000256" key="5">
    <source>
        <dbReference type="ARBA" id="ARBA00012780"/>
    </source>
</evidence>
<comment type="similarity">
    <text evidence="4">Belongs to the glycosyl hydrolase 17 family.</text>
</comment>
<evidence type="ECO:0000256" key="14">
    <source>
        <dbReference type="ARBA" id="ARBA00023316"/>
    </source>
</evidence>
<reference evidence="20" key="1">
    <citation type="submission" date="2023-03" db="EMBL/GenBank/DDBJ databases">
        <title>Massive genome expansion in bonnet fungi (Mycena s.s.) driven by repeated elements and novel gene families across ecological guilds.</title>
        <authorList>
            <consortium name="Lawrence Berkeley National Laboratory"/>
            <person name="Harder C.B."/>
            <person name="Miyauchi S."/>
            <person name="Viragh M."/>
            <person name="Kuo A."/>
            <person name="Thoen E."/>
            <person name="Andreopoulos B."/>
            <person name="Lu D."/>
            <person name="Skrede I."/>
            <person name="Drula E."/>
            <person name="Henrissat B."/>
            <person name="Morin E."/>
            <person name="Kohler A."/>
            <person name="Barry K."/>
            <person name="LaButti K."/>
            <person name="Morin E."/>
            <person name="Salamov A."/>
            <person name="Lipzen A."/>
            <person name="Mereny Z."/>
            <person name="Hegedus B."/>
            <person name="Baldrian P."/>
            <person name="Stursova M."/>
            <person name="Weitz H."/>
            <person name="Taylor A."/>
            <person name="Grigoriev I.V."/>
            <person name="Nagy L.G."/>
            <person name="Martin F."/>
            <person name="Kauserud H."/>
        </authorList>
    </citation>
    <scope>NUCLEOTIDE SEQUENCE</scope>
    <source>
        <strain evidence="20">CBHHK173m</strain>
    </source>
</reference>
<evidence type="ECO:0000256" key="6">
    <source>
        <dbReference type="ARBA" id="ARBA00022475"/>
    </source>
</evidence>
<comment type="function">
    <text evidence="16">Glucanases play a role in cell expansion during growth, in cell-cell fusion during mating, and in spore release during sporulation. This enzyme may be involved in beta-glucan degradation. Active on laminarin and lichenan.</text>
</comment>
<evidence type="ECO:0000256" key="8">
    <source>
        <dbReference type="ARBA" id="ARBA00022525"/>
    </source>
</evidence>
<organism evidence="20 21">
    <name type="scientific">Mycena belliarum</name>
    <dbReference type="NCBI Taxonomy" id="1033014"/>
    <lineage>
        <taxon>Eukaryota</taxon>
        <taxon>Fungi</taxon>
        <taxon>Dikarya</taxon>
        <taxon>Basidiomycota</taxon>
        <taxon>Agaricomycotina</taxon>
        <taxon>Agaricomycetes</taxon>
        <taxon>Agaricomycetidae</taxon>
        <taxon>Agaricales</taxon>
        <taxon>Marasmiineae</taxon>
        <taxon>Mycenaceae</taxon>
        <taxon>Mycena</taxon>
    </lineage>
</organism>
<dbReference type="GO" id="GO:0009986">
    <property type="term" value="C:cell surface"/>
    <property type="evidence" value="ECO:0007669"/>
    <property type="project" value="TreeGrafter"/>
</dbReference>
<evidence type="ECO:0000256" key="10">
    <source>
        <dbReference type="ARBA" id="ARBA00022801"/>
    </source>
</evidence>
<dbReference type="Proteomes" id="UP001222325">
    <property type="component" value="Unassembled WGS sequence"/>
</dbReference>
<evidence type="ECO:0000256" key="11">
    <source>
        <dbReference type="ARBA" id="ARBA00023136"/>
    </source>
</evidence>
<keyword evidence="21" id="KW-1185">Reference proteome</keyword>
<comment type="subcellular location">
    <subcellularLocation>
        <location evidence="3">Cell membrane</location>
        <topology evidence="3">Single-pass type II membrane protein</topology>
    </subcellularLocation>
    <subcellularLocation>
        <location evidence="2">Secreted</location>
        <location evidence="2">Cell wall</location>
    </subcellularLocation>
</comment>
<dbReference type="InterPro" id="IPR050732">
    <property type="entry name" value="Beta-glucan_modifiers"/>
</dbReference>
<dbReference type="PANTHER" id="PTHR16631">
    <property type="entry name" value="GLUCAN 1,3-BETA-GLUCOSIDASE"/>
    <property type="match status" value="1"/>
</dbReference>
<keyword evidence="14" id="KW-0961">Cell wall biogenesis/degradation</keyword>
<evidence type="ECO:0000256" key="1">
    <source>
        <dbReference type="ARBA" id="ARBA00000382"/>
    </source>
</evidence>
<proteinExistence type="inferred from homology"/>
<evidence type="ECO:0000256" key="12">
    <source>
        <dbReference type="ARBA" id="ARBA00023180"/>
    </source>
</evidence>
<dbReference type="SUPFAM" id="SSF51445">
    <property type="entry name" value="(Trans)glycosidases"/>
    <property type="match status" value="1"/>
</dbReference>
<feature type="signal peptide" evidence="19">
    <location>
        <begin position="1"/>
        <end position="20"/>
    </location>
</feature>
<keyword evidence="8" id="KW-0964">Secreted</keyword>
<keyword evidence="6" id="KW-1003">Cell membrane</keyword>
<evidence type="ECO:0000256" key="9">
    <source>
        <dbReference type="ARBA" id="ARBA00022729"/>
    </source>
</evidence>
<evidence type="ECO:0000256" key="16">
    <source>
        <dbReference type="ARBA" id="ARBA00037649"/>
    </source>
</evidence>
<evidence type="ECO:0000256" key="4">
    <source>
        <dbReference type="ARBA" id="ARBA00008773"/>
    </source>
</evidence>
<dbReference type="GO" id="GO:0042973">
    <property type="term" value="F:glucan endo-1,3-beta-D-glucosidase activity"/>
    <property type="evidence" value="ECO:0007669"/>
    <property type="project" value="UniProtKB-EC"/>
</dbReference>
<keyword evidence="10 20" id="KW-0378">Hydrolase</keyword>